<accession>A0A397M4G4</accession>
<keyword evidence="2" id="KW-0238">DNA-binding</keyword>
<name>A0A397M4G4_ECTOL</name>
<evidence type="ECO:0000256" key="1">
    <source>
        <dbReference type="ARBA" id="ARBA00023015"/>
    </source>
</evidence>
<dbReference type="SUPFAM" id="SSF46894">
    <property type="entry name" value="C-terminal effector domain of the bipartite response regulators"/>
    <property type="match status" value="1"/>
</dbReference>
<dbReference type="PROSITE" id="PS50043">
    <property type="entry name" value="HTH_LUXR_2"/>
    <property type="match status" value="1"/>
</dbReference>
<dbReference type="Proteomes" id="UP000265836">
    <property type="component" value="Unassembled WGS sequence"/>
</dbReference>
<keyword evidence="3" id="KW-0804">Transcription</keyword>
<protein>
    <submittedName>
        <fullName evidence="5">Regulatory LuxR family protein</fullName>
    </submittedName>
</protein>
<reference evidence="5 6" key="1">
    <citation type="submission" date="2018-08" db="EMBL/GenBank/DDBJ databases">
        <title>Genome sequencing of rice bacterial endophytes.</title>
        <authorList>
            <person name="Venturi V."/>
        </authorList>
    </citation>
    <scope>NUCLEOTIDE SEQUENCE [LARGE SCALE GENOMIC DNA]</scope>
    <source>
        <strain evidence="5 6">E1205</strain>
    </source>
</reference>
<dbReference type="PRINTS" id="PR00038">
    <property type="entry name" value="HTHLUXR"/>
</dbReference>
<dbReference type="InterPro" id="IPR036388">
    <property type="entry name" value="WH-like_DNA-bd_sf"/>
</dbReference>
<dbReference type="PANTHER" id="PTHR44688">
    <property type="entry name" value="DNA-BINDING TRANSCRIPTIONAL ACTIVATOR DEVR_DOSR"/>
    <property type="match status" value="1"/>
</dbReference>
<dbReference type="EMBL" id="QXDA01000009">
    <property type="protein sequence ID" value="RIA18868.1"/>
    <property type="molecule type" value="Genomic_DNA"/>
</dbReference>
<gene>
    <name evidence="5" type="ORF">DFO61_4761</name>
</gene>
<dbReference type="CDD" id="cd06170">
    <property type="entry name" value="LuxR_C_like"/>
    <property type="match status" value="1"/>
</dbReference>
<dbReference type="GO" id="GO:0006355">
    <property type="term" value="P:regulation of DNA-templated transcription"/>
    <property type="evidence" value="ECO:0007669"/>
    <property type="project" value="InterPro"/>
</dbReference>
<dbReference type="PROSITE" id="PS00622">
    <property type="entry name" value="HTH_LUXR_1"/>
    <property type="match status" value="1"/>
</dbReference>
<keyword evidence="1" id="KW-0805">Transcription regulation</keyword>
<sequence length="295" mass="32735">MVSGSNRHVRLDRLGKVDNVPKTTSVMTMKIDEARALSSVIRALGTDQFGAAIDVLLGEKVSFDLSCGYLFQFNQSAILIHNGYGQSVTEKTLSAYLRGGYLLDPFYVACVNSHPAGLWRMTDLAPDSFFSSGFSISKDIHPCVSSEHGTAIEEVGFIIPIRPQVAIVYSVMRYLRNGQFTQAEMQELTVMGPIITALFEQHCQLSYSSSLKEEQPTDAMLEDAFVEILQGRLTGTQRYIAKLLLQGHSNASIAKLLKISDGTVKVHKHNIYQRLEISTNAELFRLFIDYLAKAT</sequence>
<dbReference type="Pfam" id="PF00196">
    <property type="entry name" value="GerE"/>
    <property type="match status" value="1"/>
</dbReference>
<evidence type="ECO:0000259" key="4">
    <source>
        <dbReference type="PROSITE" id="PS50043"/>
    </source>
</evidence>
<organism evidence="5 6">
    <name type="scientific">Ectopseudomonas oleovorans</name>
    <name type="common">Pseudomonas oleovorans</name>
    <dbReference type="NCBI Taxonomy" id="301"/>
    <lineage>
        <taxon>Bacteria</taxon>
        <taxon>Pseudomonadati</taxon>
        <taxon>Pseudomonadota</taxon>
        <taxon>Gammaproteobacteria</taxon>
        <taxon>Pseudomonadales</taxon>
        <taxon>Pseudomonadaceae</taxon>
        <taxon>Ectopseudomonas</taxon>
    </lineage>
</organism>
<feature type="domain" description="HTH luxR-type" evidence="4">
    <location>
        <begin position="226"/>
        <end position="291"/>
    </location>
</feature>
<dbReference type="AlphaFoldDB" id="A0A397M4G4"/>
<dbReference type="SMART" id="SM00421">
    <property type="entry name" value="HTH_LUXR"/>
    <property type="match status" value="1"/>
</dbReference>
<evidence type="ECO:0000313" key="6">
    <source>
        <dbReference type="Proteomes" id="UP000265836"/>
    </source>
</evidence>
<evidence type="ECO:0000256" key="2">
    <source>
        <dbReference type="ARBA" id="ARBA00023125"/>
    </source>
</evidence>
<dbReference type="InterPro" id="IPR016032">
    <property type="entry name" value="Sig_transdc_resp-reg_C-effctor"/>
</dbReference>
<dbReference type="InterPro" id="IPR000792">
    <property type="entry name" value="Tscrpt_reg_LuxR_C"/>
</dbReference>
<dbReference type="Gene3D" id="1.10.10.10">
    <property type="entry name" value="Winged helix-like DNA-binding domain superfamily/Winged helix DNA-binding domain"/>
    <property type="match status" value="1"/>
</dbReference>
<evidence type="ECO:0000256" key="3">
    <source>
        <dbReference type="ARBA" id="ARBA00023163"/>
    </source>
</evidence>
<comment type="caution">
    <text evidence="5">The sequence shown here is derived from an EMBL/GenBank/DDBJ whole genome shotgun (WGS) entry which is preliminary data.</text>
</comment>
<dbReference type="GO" id="GO:0003677">
    <property type="term" value="F:DNA binding"/>
    <property type="evidence" value="ECO:0007669"/>
    <property type="project" value="UniProtKB-KW"/>
</dbReference>
<proteinExistence type="predicted"/>
<evidence type="ECO:0000313" key="5">
    <source>
        <dbReference type="EMBL" id="RIA18868.1"/>
    </source>
</evidence>
<dbReference type="PANTHER" id="PTHR44688:SF16">
    <property type="entry name" value="DNA-BINDING TRANSCRIPTIONAL ACTIVATOR DEVR_DOSR"/>
    <property type="match status" value="1"/>
</dbReference>